<dbReference type="AlphaFoldDB" id="A0A3S0XWP9"/>
<dbReference type="SUPFAM" id="SSF52768">
    <property type="entry name" value="Arginase/deacetylase"/>
    <property type="match status" value="1"/>
</dbReference>
<evidence type="ECO:0000256" key="2">
    <source>
        <dbReference type="ARBA" id="ARBA00012111"/>
    </source>
</evidence>
<evidence type="ECO:0000256" key="7">
    <source>
        <dbReference type="ARBA" id="ARBA00023163"/>
    </source>
</evidence>
<reference evidence="9 10" key="1">
    <citation type="submission" date="2018-12" db="EMBL/GenBank/DDBJ databases">
        <title>three novel Halomonas strain isolated from plants.</title>
        <authorList>
            <person name="Sun C."/>
        </authorList>
    </citation>
    <scope>NUCLEOTIDE SEQUENCE [LARGE SCALE GENOMIC DNA]</scope>
    <source>
        <strain evidence="9 10">DSM 19434</strain>
    </source>
</reference>
<sequence length="392" mass="42138">MQAAPNRMIAMTTPVLAYYDMRMLGHNPHGWDPSHPAWTDAVKAMIALQYPGSNLETYSHPERPDRLTAIVDRLMLDPIDGVRWMLPTAASRAQLERVHDKTYVAHIESLEGESCWLAQDTTAVSPGSVEAARLAAGAGISAVEAISAGEARRAFCIVRPPGHHAHSDHASGFCLYNNLAVTAAHARESLGYQRVMIWDWDMHHGNGTQEIFYSDPSVLVVDSHCAAPFYPGSGLLLETGAGAGVGSQINVPLPLGSGNAALLKVFDEVVKPAAKAFQPDILLVSSGFDCHYLDMVCAMDETGFAILAQRMSDLADELCEGRLVVLLEGGYNAQALADSAHAVVKVLAGNPVTACNIMPDDPGCRAVADAAQFHQELNIQRARGILKIEPSR</sequence>
<dbReference type="InterPro" id="IPR023801">
    <property type="entry name" value="His_deacetylse_dom"/>
</dbReference>
<keyword evidence="5" id="KW-0156">Chromatin regulator</keyword>
<keyword evidence="4" id="KW-0378">Hydrolase</keyword>
<evidence type="ECO:0000256" key="4">
    <source>
        <dbReference type="ARBA" id="ARBA00022801"/>
    </source>
</evidence>
<dbReference type="GO" id="GO:0005737">
    <property type="term" value="C:cytoplasm"/>
    <property type="evidence" value="ECO:0007669"/>
    <property type="project" value="TreeGrafter"/>
</dbReference>
<evidence type="ECO:0000259" key="8">
    <source>
        <dbReference type="Pfam" id="PF00850"/>
    </source>
</evidence>
<dbReference type="Proteomes" id="UP000287336">
    <property type="component" value="Unassembled WGS sequence"/>
</dbReference>
<keyword evidence="6" id="KW-0805">Transcription regulation</keyword>
<evidence type="ECO:0000313" key="10">
    <source>
        <dbReference type="Proteomes" id="UP000287336"/>
    </source>
</evidence>
<protein>
    <recommendedName>
        <fullName evidence="2">histone deacetylase</fullName>
        <ecNumber evidence="2">3.5.1.98</ecNumber>
    </recommendedName>
</protein>
<dbReference type="CDD" id="cd09992">
    <property type="entry name" value="HDAC_classII"/>
    <property type="match status" value="1"/>
</dbReference>
<organism evidence="9 10">
    <name type="scientific">Vreelandella andesensis</name>
    <dbReference type="NCBI Taxonomy" id="447567"/>
    <lineage>
        <taxon>Bacteria</taxon>
        <taxon>Pseudomonadati</taxon>
        <taxon>Pseudomonadota</taxon>
        <taxon>Gammaproteobacteria</taxon>
        <taxon>Oceanospirillales</taxon>
        <taxon>Halomonadaceae</taxon>
        <taxon>Vreelandella</taxon>
    </lineage>
</organism>
<keyword evidence="7" id="KW-0804">Transcription</keyword>
<keyword evidence="3" id="KW-0678">Repressor</keyword>
<keyword evidence="10" id="KW-1185">Reference proteome</keyword>
<dbReference type="EMBL" id="RZHG01000013">
    <property type="protein sequence ID" value="RUR31942.1"/>
    <property type="molecule type" value="Genomic_DNA"/>
</dbReference>
<dbReference type="EC" id="3.5.1.98" evidence="2"/>
<dbReference type="InterPro" id="IPR023696">
    <property type="entry name" value="Ureohydrolase_dom_sf"/>
</dbReference>
<dbReference type="OrthoDB" id="9808367at2"/>
<dbReference type="PRINTS" id="PR01270">
    <property type="entry name" value="HDASUPER"/>
</dbReference>
<dbReference type="Gene3D" id="3.40.800.20">
    <property type="entry name" value="Histone deacetylase domain"/>
    <property type="match status" value="1"/>
</dbReference>
<evidence type="ECO:0000256" key="5">
    <source>
        <dbReference type="ARBA" id="ARBA00022853"/>
    </source>
</evidence>
<dbReference type="GO" id="GO:0141221">
    <property type="term" value="F:histone deacetylase activity, hydrolytic mechanism"/>
    <property type="evidence" value="ECO:0007669"/>
    <property type="project" value="UniProtKB-EC"/>
</dbReference>
<dbReference type="InterPro" id="IPR037138">
    <property type="entry name" value="His_deacetylse_dom_sf"/>
</dbReference>
<evidence type="ECO:0000256" key="1">
    <source>
        <dbReference type="ARBA" id="ARBA00007738"/>
    </source>
</evidence>
<dbReference type="PANTHER" id="PTHR10625:SF5">
    <property type="entry name" value="HISTONE DEACETYLASE"/>
    <property type="match status" value="1"/>
</dbReference>
<dbReference type="GO" id="GO:0040029">
    <property type="term" value="P:epigenetic regulation of gene expression"/>
    <property type="evidence" value="ECO:0007669"/>
    <property type="project" value="TreeGrafter"/>
</dbReference>
<comment type="caution">
    <text evidence="9">The sequence shown here is derived from an EMBL/GenBank/DDBJ whole genome shotgun (WGS) entry which is preliminary data.</text>
</comment>
<evidence type="ECO:0000256" key="6">
    <source>
        <dbReference type="ARBA" id="ARBA00023015"/>
    </source>
</evidence>
<gene>
    <name evidence="9" type="ORF">ELY33_06940</name>
</gene>
<evidence type="ECO:0000313" key="9">
    <source>
        <dbReference type="EMBL" id="RUR31942.1"/>
    </source>
</evidence>
<accession>A0A3S0XWP9</accession>
<dbReference type="Pfam" id="PF00850">
    <property type="entry name" value="Hist_deacetyl"/>
    <property type="match status" value="1"/>
</dbReference>
<feature type="domain" description="Histone deacetylase" evidence="8">
    <location>
        <begin position="60"/>
        <end position="347"/>
    </location>
</feature>
<evidence type="ECO:0000256" key="3">
    <source>
        <dbReference type="ARBA" id="ARBA00022491"/>
    </source>
</evidence>
<proteinExistence type="inferred from homology"/>
<comment type="similarity">
    <text evidence="1">Belongs to the histone deacetylase family. HD type 2 subfamily.</text>
</comment>
<dbReference type="PANTHER" id="PTHR10625">
    <property type="entry name" value="HISTONE DEACETYLASE HDAC1-RELATED"/>
    <property type="match status" value="1"/>
</dbReference>
<dbReference type="InterPro" id="IPR000286">
    <property type="entry name" value="HDACs"/>
</dbReference>
<name>A0A3S0XWP9_9GAMM</name>